<dbReference type="OMA" id="HHTHWYD"/>
<feature type="domain" description="Subtilisin-like protease fibronectin type-III" evidence="13">
    <location>
        <begin position="677"/>
        <end position="773"/>
    </location>
</feature>
<dbReference type="Pfam" id="PF05922">
    <property type="entry name" value="Inhibitor_I9"/>
    <property type="match status" value="1"/>
</dbReference>
<dbReference type="InterPro" id="IPR015500">
    <property type="entry name" value="Peptidase_S8_subtilisin-rel"/>
</dbReference>
<evidence type="ECO:0000259" key="12">
    <source>
        <dbReference type="Pfam" id="PF05922"/>
    </source>
</evidence>
<keyword evidence="4 7" id="KW-0378">Hydrolase</keyword>
<dbReference type="InterPro" id="IPR045051">
    <property type="entry name" value="SBT"/>
</dbReference>
<feature type="domain" description="Peptidase S8/S53" evidence="10">
    <location>
        <begin position="136"/>
        <end position="622"/>
    </location>
</feature>
<dbReference type="InterPro" id="IPR037045">
    <property type="entry name" value="S8pro/Inhibitor_I9_sf"/>
</dbReference>
<reference evidence="15" key="1">
    <citation type="journal article" date="2014" name="Genome Announc.">
        <title>Draft genome sequence of Colletotrichum sublineola, a destructive pathogen of cultivated sorghum.</title>
        <authorList>
            <person name="Baroncelli R."/>
            <person name="Sanz-Martin J.M."/>
            <person name="Rech G.E."/>
            <person name="Sukno S.A."/>
            <person name="Thon M.R."/>
        </authorList>
    </citation>
    <scope>NUCLEOTIDE SEQUENCE [LARGE SCALE GENOMIC DNA]</scope>
    <source>
        <strain evidence="15">TX430BB</strain>
    </source>
</reference>
<evidence type="ECO:0000259" key="10">
    <source>
        <dbReference type="Pfam" id="PF00082"/>
    </source>
</evidence>
<dbReference type="GO" id="GO:0006508">
    <property type="term" value="P:proteolysis"/>
    <property type="evidence" value="ECO:0007669"/>
    <property type="project" value="UniProtKB-KW"/>
</dbReference>
<dbReference type="PROSITE" id="PS00137">
    <property type="entry name" value="SUBTILASE_HIS"/>
    <property type="match status" value="1"/>
</dbReference>
<keyword evidence="3 9" id="KW-0732">Signal</keyword>
<dbReference type="InterPro" id="IPR022398">
    <property type="entry name" value="Peptidase_S8_His-AS"/>
</dbReference>
<gene>
    <name evidence="14" type="ORF">CSUB01_06467</name>
</gene>
<dbReference type="Proteomes" id="UP000027238">
    <property type="component" value="Unassembled WGS sequence"/>
</dbReference>
<feature type="active site" description="Charge relay system" evidence="6 7">
    <location>
        <position position="561"/>
    </location>
</feature>
<dbReference type="InterPro" id="IPR000209">
    <property type="entry name" value="Peptidase_S8/S53_dom"/>
</dbReference>
<comment type="similarity">
    <text evidence="1 7">Belongs to the peptidase S8 family.</text>
</comment>
<dbReference type="FunFam" id="3.40.50.200:FF:000006">
    <property type="entry name" value="Subtilisin-like protease SBT1.5"/>
    <property type="match status" value="1"/>
</dbReference>
<dbReference type="PRINTS" id="PR00723">
    <property type="entry name" value="SUBTILISIN"/>
</dbReference>
<dbReference type="EMBL" id="JMSE01000804">
    <property type="protein sequence ID" value="KDN67451.1"/>
    <property type="molecule type" value="Genomic_DNA"/>
</dbReference>
<dbReference type="OrthoDB" id="206201at2759"/>
<keyword evidence="5 7" id="KW-0720">Serine protease</keyword>
<name>A0A066XNY9_COLSU</name>
<dbReference type="Gene3D" id="3.50.30.30">
    <property type="match status" value="1"/>
</dbReference>
<sequence length="971" mass="101125">MLAASLLLGAVGAAETRKTYIVHMQNTEATGVLRRSLIAASLDAVSIDAADVLYTYQNTLNGYAASITEEQANALRNQPGVLSVRPDQVYQLQTSRTPAFLGLENSALLGRDAYGVVSPENYLGERDGPNGTSAESNLVVGVFDGGIWPESASFSDEGMPPVPAHWKGVCETGDKFAASNCNRKIIGARIFYKGYVAGATQENGGTFNWTGVTQSPRDDDGHGTHCASTAAGASVPNASLFGQAAGTARGMAPGARIAVYKTCWGDTGCWDSDVLAAMDQAIEDGVDVMSLSFGPSEPKFSPDEGLAVGAYAAMRKGIFVVSAAGNAGPATGTTVGLAPWVLSVAASTLDRDFPAYLTLGNGKTYTGYTLYTNGSVADEKPLTDGEVFPLIHGADASTGNSTNGALCLDGSLDPARVTGKVVLCVRGQNRKVEKGSAVKAAGGRGMILVNPPANGDNLVPDAYPLPAMHLDKEDGPEVEAYAKAGGGTAALDFPGTRVGVAAPIMAAFSSRGPNIKVPQLHKPDITGPGVSILAAWIGSHGPSVLADDVRKIDFNIISGTSMSTPHLAGIGLFLKARRPDWSPAVMRSAIMTTAYTTTKGTQSPLLDYSNSQPASPFHYGSGHVDPVAALNPGLVYDMAPDDYIGFLCAVNSTSAFMTGMTRSNATCDEKTTYSPYDLNYPSISVLYSNPGPGDGAYTVKIKRTVTNIGGASSYKAAVSLNDPSLVKVSVEPETLEFSAANEKKTYEITVTMNSPPSADATSWGRLVWSDGTHISEVFQTAGSGAYAVETDAKDVLCNAAPKHTYKYSLVVTDPTTNPALTGLSMGERTGSRVLQWASLDAIDMLLHDRHIEGTSYTTPSWSLMLTIDAAASRGSLPLVTYESACKEQKGSTTNDDGTMGTSNPVQSEKVFSGFAWAAGPGDAAEAPRSGGSNHDRAGTGDNDKNAAGSLRASWGVMSIAVIATTVLVSVM</sequence>
<feature type="chain" id="PRO_5001630468" evidence="9">
    <location>
        <begin position="17"/>
        <end position="971"/>
    </location>
</feature>
<dbReference type="InterPro" id="IPR003137">
    <property type="entry name" value="PA_domain"/>
</dbReference>
<dbReference type="SUPFAM" id="SSF52743">
    <property type="entry name" value="Subtilisin-like"/>
    <property type="match status" value="1"/>
</dbReference>
<dbReference type="FunFam" id="3.50.30.30:FF:000005">
    <property type="entry name" value="subtilisin-like protease SBT1.5"/>
    <property type="match status" value="1"/>
</dbReference>
<evidence type="ECO:0000259" key="13">
    <source>
        <dbReference type="Pfam" id="PF17766"/>
    </source>
</evidence>
<dbReference type="STRING" id="1173701.A0A066XNY9"/>
<dbReference type="AlphaFoldDB" id="A0A066XNY9"/>
<feature type="domain" description="Inhibitor I9" evidence="12">
    <location>
        <begin position="19"/>
        <end position="93"/>
    </location>
</feature>
<dbReference type="InterPro" id="IPR036852">
    <property type="entry name" value="Peptidase_S8/S53_dom_sf"/>
</dbReference>
<organism evidence="14 15">
    <name type="scientific">Colletotrichum sublineola</name>
    <name type="common">Sorghum anthracnose fungus</name>
    <dbReference type="NCBI Taxonomy" id="1173701"/>
    <lineage>
        <taxon>Eukaryota</taxon>
        <taxon>Fungi</taxon>
        <taxon>Dikarya</taxon>
        <taxon>Ascomycota</taxon>
        <taxon>Pezizomycotina</taxon>
        <taxon>Sordariomycetes</taxon>
        <taxon>Hypocreomycetidae</taxon>
        <taxon>Glomerellales</taxon>
        <taxon>Glomerellaceae</taxon>
        <taxon>Colletotrichum</taxon>
        <taxon>Colletotrichum graminicola species complex</taxon>
    </lineage>
</organism>
<dbReference type="PROSITE" id="PS51892">
    <property type="entry name" value="SUBTILASE"/>
    <property type="match status" value="1"/>
</dbReference>
<evidence type="ECO:0000256" key="1">
    <source>
        <dbReference type="ARBA" id="ARBA00011073"/>
    </source>
</evidence>
<evidence type="ECO:0000256" key="5">
    <source>
        <dbReference type="ARBA" id="ARBA00022825"/>
    </source>
</evidence>
<proteinExistence type="inferred from homology"/>
<dbReference type="InterPro" id="IPR041469">
    <property type="entry name" value="Subtilisin-like_FN3"/>
</dbReference>
<accession>A0A066XNY9</accession>
<evidence type="ECO:0000256" key="8">
    <source>
        <dbReference type="SAM" id="MobiDB-lite"/>
    </source>
</evidence>
<dbReference type="Pfam" id="PF02225">
    <property type="entry name" value="PA"/>
    <property type="match status" value="1"/>
</dbReference>
<dbReference type="CDD" id="cd04852">
    <property type="entry name" value="Peptidases_S8_3"/>
    <property type="match status" value="1"/>
</dbReference>
<dbReference type="GO" id="GO:0004252">
    <property type="term" value="F:serine-type endopeptidase activity"/>
    <property type="evidence" value="ECO:0007669"/>
    <property type="project" value="UniProtKB-UniRule"/>
</dbReference>
<evidence type="ECO:0000313" key="15">
    <source>
        <dbReference type="Proteomes" id="UP000027238"/>
    </source>
</evidence>
<dbReference type="PANTHER" id="PTHR10795">
    <property type="entry name" value="PROPROTEIN CONVERTASE SUBTILISIN/KEXIN"/>
    <property type="match status" value="1"/>
</dbReference>
<feature type="region of interest" description="Disordered" evidence="8">
    <location>
        <begin position="920"/>
        <end position="944"/>
    </location>
</feature>
<dbReference type="InterPro" id="IPR046450">
    <property type="entry name" value="PA_dom_sf"/>
</dbReference>
<dbReference type="CDD" id="cd02120">
    <property type="entry name" value="PA_subtilisin_like"/>
    <property type="match status" value="1"/>
</dbReference>
<dbReference type="Pfam" id="PF17766">
    <property type="entry name" value="fn3_6"/>
    <property type="match status" value="1"/>
</dbReference>
<dbReference type="Pfam" id="PF00082">
    <property type="entry name" value="Peptidase_S8"/>
    <property type="match status" value="1"/>
</dbReference>
<dbReference type="HOGENOM" id="CLU_000625_4_6_1"/>
<evidence type="ECO:0000313" key="14">
    <source>
        <dbReference type="EMBL" id="KDN67451.1"/>
    </source>
</evidence>
<feature type="compositionally biased region" description="Basic and acidic residues" evidence="8">
    <location>
        <begin position="933"/>
        <end position="944"/>
    </location>
</feature>
<keyword evidence="2 7" id="KW-0645">Protease</keyword>
<feature type="signal peptide" evidence="9">
    <location>
        <begin position="1"/>
        <end position="16"/>
    </location>
</feature>
<dbReference type="InterPro" id="IPR010259">
    <property type="entry name" value="S8pro/Inhibitor_I9"/>
</dbReference>
<feature type="domain" description="PA" evidence="11">
    <location>
        <begin position="407"/>
        <end position="475"/>
    </location>
</feature>
<dbReference type="eggNOG" id="ENOG502QUSV">
    <property type="taxonomic scope" value="Eukaryota"/>
</dbReference>
<protein>
    <submittedName>
        <fullName evidence="14">Putative PA domain-containing protein</fullName>
    </submittedName>
</protein>
<dbReference type="Gene3D" id="2.60.40.2310">
    <property type="match status" value="1"/>
</dbReference>
<dbReference type="Gene3D" id="3.30.70.80">
    <property type="entry name" value="Peptidase S8 propeptide/proteinase inhibitor I9"/>
    <property type="match status" value="1"/>
</dbReference>
<evidence type="ECO:0000256" key="3">
    <source>
        <dbReference type="ARBA" id="ARBA00022729"/>
    </source>
</evidence>
<evidence type="ECO:0000256" key="6">
    <source>
        <dbReference type="PIRSR" id="PIRSR615500-1"/>
    </source>
</evidence>
<dbReference type="Gene3D" id="3.40.50.200">
    <property type="entry name" value="Peptidase S8/S53 domain"/>
    <property type="match status" value="1"/>
</dbReference>
<keyword evidence="15" id="KW-1185">Reference proteome</keyword>
<dbReference type="InterPro" id="IPR034197">
    <property type="entry name" value="Peptidases_S8_3"/>
</dbReference>
<evidence type="ECO:0000256" key="9">
    <source>
        <dbReference type="SAM" id="SignalP"/>
    </source>
</evidence>
<dbReference type="SUPFAM" id="SSF52025">
    <property type="entry name" value="PA domain"/>
    <property type="match status" value="1"/>
</dbReference>
<evidence type="ECO:0000256" key="4">
    <source>
        <dbReference type="ARBA" id="ARBA00022801"/>
    </source>
</evidence>
<evidence type="ECO:0000256" key="2">
    <source>
        <dbReference type="ARBA" id="ARBA00022670"/>
    </source>
</evidence>
<evidence type="ECO:0000256" key="7">
    <source>
        <dbReference type="PROSITE-ProRule" id="PRU01240"/>
    </source>
</evidence>
<evidence type="ECO:0000259" key="11">
    <source>
        <dbReference type="Pfam" id="PF02225"/>
    </source>
</evidence>
<dbReference type="SUPFAM" id="SSF54897">
    <property type="entry name" value="Protease propeptides/inhibitors"/>
    <property type="match status" value="1"/>
</dbReference>
<comment type="caution">
    <text evidence="14">The sequence shown here is derived from an EMBL/GenBank/DDBJ whole genome shotgun (WGS) entry which is preliminary data.</text>
</comment>
<feature type="active site" description="Charge relay system" evidence="6 7">
    <location>
        <position position="144"/>
    </location>
</feature>
<feature type="active site" description="Charge relay system" evidence="6 7">
    <location>
        <position position="222"/>
    </location>
</feature>